<organism evidence="1 4">
    <name type="scientific">Pseudoduganella umbonata</name>
    <dbReference type="NCBI Taxonomy" id="864828"/>
    <lineage>
        <taxon>Bacteria</taxon>
        <taxon>Pseudomonadati</taxon>
        <taxon>Pseudomonadota</taxon>
        <taxon>Betaproteobacteria</taxon>
        <taxon>Burkholderiales</taxon>
        <taxon>Oxalobacteraceae</taxon>
        <taxon>Telluria group</taxon>
        <taxon>Pseudoduganella</taxon>
    </lineage>
</organism>
<evidence type="ECO:0000313" key="3">
    <source>
        <dbReference type="Proteomes" id="UP000298763"/>
    </source>
</evidence>
<keyword evidence="3" id="KW-1185">Reference proteome</keyword>
<evidence type="ECO:0000313" key="4">
    <source>
        <dbReference type="Proteomes" id="UP000584325"/>
    </source>
</evidence>
<name>A0A4P8HP78_9BURK</name>
<evidence type="ECO:0000313" key="1">
    <source>
        <dbReference type="EMBL" id="MBB3221065.1"/>
    </source>
</evidence>
<evidence type="ECO:0000313" key="2">
    <source>
        <dbReference type="EMBL" id="QCP10264.1"/>
    </source>
</evidence>
<dbReference type="EMBL" id="CP040017">
    <property type="protein sequence ID" value="QCP10264.1"/>
    <property type="molecule type" value="Genomic_DNA"/>
</dbReference>
<sequence>MSSQSYRGHVIDVTCQSLDDRISYLLSISVRATGETRHQAGSLAASFSRGCDAEDSAFAEARAWIENSPLRWPFAAPLEHAR</sequence>
<gene>
    <name evidence="2" type="ORF">FCL38_07375</name>
    <name evidence="1" type="ORF">FHS02_001872</name>
</gene>
<reference evidence="2 3" key="1">
    <citation type="submission" date="2019-05" db="EMBL/GenBank/DDBJ databases">
        <title>Draft Genome Sequences of Six Type Strains of the Genus Massilia.</title>
        <authorList>
            <person name="Miess H."/>
            <person name="Frediansyhah A."/>
            <person name="Gross H."/>
        </authorList>
    </citation>
    <scope>NUCLEOTIDE SEQUENCE [LARGE SCALE GENOMIC DNA]</scope>
    <source>
        <strain evidence="2 3">DSMZ 26121</strain>
    </source>
</reference>
<reference evidence="1 4" key="2">
    <citation type="submission" date="2020-08" db="EMBL/GenBank/DDBJ databases">
        <title>Genomic Encyclopedia of Type Strains, Phase III (KMG-III): the genomes of soil and plant-associated and newly described type strains.</title>
        <authorList>
            <person name="Whitman W."/>
        </authorList>
    </citation>
    <scope>NUCLEOTIDE SEQUENCE [LARGE SCALE GENOMIC DNA]</scope>
    <source>
        <strain evidence="1 4">CECT 7753</strain>
    </source>
</reference>
<proteinExistence type="predicted"/>
<accession>A0A4P8HP78</accession>
<dbReference type="Proteomes" id="UP000298763">
    <property type="component" value="Chromosome"/>
</dbReference>
<dbReference type="EMBL" id="JACHXS010000003">
    <property type="protein sequence ID" value="MBB3221065.1"/>
    <property type="molecule type" value="Genomic_DNA"/>
</dbReference>
<dbReference type="AlphaFoldDB" id="A0A4P8HP78"/>
<dbReference type="RefSeq" id="WP_137313148.1">
    <property type="nucleotide sequence ID" value="NZ_CP040017.1"/>
</dbReference>
<dbReference type="OrthoDB" id="8759321at2"/>
<dbReference type="Proteomes" id="UP000584325">
    <property type="component" value="Unassembled WGS sequence"/>
</dbReference>
<protein>
    <submittedName>
        <fullName evidence="1">Uncharacterized protein</fullName>
    </submittedName>
</protein>